<organism evidence="5 6">
    <name type="scientific">Serpens gallinarum</name>
    <dbReference type="NCBI Taxonomy" id="2763075"/>
    <lineage>
        <taxon>Bacteria</taxon>
        <taxon>Pseudomonadati</taxon>
        <taxon>Pseudomonadota</taxon>
        <taxon>Gammaproteobacteria</taxon>
        <taxon>Pseudomonadales</taxon>
        <taxon>Pseudomonadaceae</taxon>
        <taxon>Pseudomonas</taxon>
    </lineage>
</organism>
<dbReference type="PANTHER" id="PTHR12526">
    <property type="entry name" value="GLYCOSYLTRANSFERASE"/>
    <property type="match status" value="1"/>
</dbReference>
<protein>
    <submittedName>
        <fullName evidence="5">Glycosyltransferase</fullName>
    </submittedName>
</protein>
<accession>A0ABR8TNH6</accession>
<sequence length="375" mass="40907">MRKKLLIILQDLRGGGAEKMMVRLAGALAEFGHDVTLLTLTAEGVNAAHLSPNVKRVHLGSLRTASALPDLARYLRAHRFDAQLAALTHVNVVAILAALFSGTLARQHVSERNAFSHDKYVNPSFSVRLSYWLAPLLYRLTPNPVICVSRGVAQDLVRTTVARERDVTTADNPVLDDDFRQTPPLSPAHPWLEHKACPVIVAVGRLVEQKGFDTLITALARLSDRTVRLIIFGEGPLRQQLINYAKAVSVADRLDLAGYSPAPLAEVNAADCFVLSSRFEGSPNVLVEAMSTGVPVVSTRCPYGPEEVLVSSQLGILVPVDDPAAMARAIDQALNHRCEQARRARIEAAARFTCSNAAKTYLSALFRKEPRDENS</sequence>
<keyword evidence="1" id="KW-0328">Glycosyltransferase</keyword>
<comment type="caution">
    <text evidence="5">The sequence shown here is derived from an EMBL/GenBank/DDBJ whole genome shotgun (WGS) entry which is preliminary data.</text>
</comment>
<evidence type="ECO:0000259" key="3">
    <source>
        <dbReference type="Pfam" id="PF00534"/>
    </source>
</evidence>
<evidence type="ECO:0000313" key="6">
    <source>
        <dbReference type="Proteomes" id="UP000611945"/>
    </source>
</evidence>
<dbReference type="CDD" id="cd03811">
    <property type="entry name" value="GT4_GT28_WabH-like"/>
    <property type="match status" value="1"/>
</dbReference>
<dbReference type="InterPro" id="IPR001296">
    <property type="entry name" value="Glyco_trans_1"/>
</dbReference>
<keyword evidence="6" id="KW-1185">Reference proteome</keyword>
<dbReference type="Pfam" id="PF13439">
    <property type="entry name" value="Glyco_transf_4"/>
    <property type="match status" value="1"/>
</dbReference>
<feature type="domain" description="Glycosyltransferase subfamily 4-like N-terminal" evidence="4">
    <location>
        <begin position="15"/>
        <end position="173"/>
    </location>
</feature>
<evidence type="ECO:0000256" key="2">
    <source>
        <dbReference type="ARBA" id="ARBA00022679"/>
    </source>
</evidence>
<evidence type="ECO:0000313" key="5">
    <source>
        <dbReference type="EMBL" id="MBD7977194.1"/>
    </source>
</evidence>
<evidence type="ECO:0000259" key="4">
    <source>
        <dbReference type="Pfam" id="PF13439"/>
    </source>
</evidence>
<evidence type="ECO:0000256" key="1">
    <source>
        <dbReference type="ARBA" id="ARBA00022676"/>
    </source>
</evidence>
<feature type="domain" description="Glycosyl transferase family 1" evidence="3">
    <location>
        <begin position="198"/>
        <end position="349"/>
    </location>
</feature>
<dbReference type="RefSeq" id="WP_251835965.1">
    <property type="nucleotide sequence ID" value="NZ_JACSQG010000003.1"/>
</dbReference>
<reference evidence="5 6" key="1">
    <citation type="submission" date="2020-08" db="EMBL/GenBank/DDBJ databases">
        <title>A Genomic Blueprint of the Chicken Gut Microbiome.</title>
        <authorList>
            <person name="Gilroy R."/>
            <person name="Ravi A."/>
            <person name="Getino M."/>
            <person name="Pursley I."/>
            <person name="Horton D.L."/>
            <person name="Alikhan N.-F."/>
            <person name="Baker D."/>
            <person name="Gharbi K."/>
            <person name="Hall N."/>
            <person name="Watson M."/>
            <person name="Adriaenssens E.M."/>
            <person name="Foster-Nyarko E."/>
            <person name="Jarju S."/>
            <person name="Secka A."/>
            <person name="Antonio M."/>
            <person name="Oren A."/>
            <person name="Chaudhuri R."/>
            <person name="La Ragione R.M."/>
            <person name="Hildebrand F."/>
            <person name="Pallen M.J."/>
        </authorList>
    </citation>
    <scope>NUCLEOTIDE SEQUENCE [LARGE SCALE GENOMIC DNA]</scope>
    <source>
        <strain evidence="5 6">Sa2CUA2</strain>
    </source>
</reference>
<name>A0ABR8TNH6_9PSED</name>
<gene>
    <name evidence="5" type="ORF">H9642_08315</name>
</gene>
<dbReference type="Proteomes" id="UP000611945">
    <property type="component" value="Unassembled WGS sequence"/>
</dbReference>
<dbReference type="Gene3D" id="3.40.50.2000">
    <property type="entry name" value="Glycogen Phosphorylase B"/>
    <property type="match status" value="2"/>
</dbReference>
<dbReference type="Pfam" id="PF00534">
    <property type="entry name" value="Glycos_transf_1"/>
    <property type="match status" value="1"/>
</dbReference>
<proteinExistence type="predicted"/>
<dbReference type="PANTHER" id="PTHR12526:SF510">
    <property type="entry name" value="D-INOSITOL 3-PHOSPHATE GLYCOSYLTRANSFERASE"/>
    <property type="match status" value="1"/>
</dbReference>
<dbReference type="InterPro" id="IPR028098">
    <property type="entry name" value="Glyco_trans_4-like_N"/>
</dbReference>
<dbReference type="SUPFAM" id="SSF53756">
    <property type="entry name" value="UDP-Glycosyltransferase/glycogen phosphorylase"/>
    <property type="match status" value="1"/>
</dbReference>
<keyword evidence="2" id="KW-0808">Transferase</keyword>
<dbReference type="EMBL" id="JACSQG010000003">
    <property type="protein sequence ID" value="MBD7977194.1"/>
    <property type="molecule type" value="Genomic_DNA"/>
</dbReference>